<feature type="transmembrane region" description="Helical" evidence="5">
    <location>
        <begin position="20"/>
        <end position="39"/>
    </location>
</feature>
<dbReference type="EMBL" id="FZOJ01000033">
    <property type="protein sequence ID" value="SNT00872.1"/>
    <property type="molecule type" value="Genomic_DNA"/>
</dbReference>
<keyword evidence="4 5" id="KW-0472">Membrane</keyword>
<feature type="domain" description="ABC-2 type transporter transmembrane" evidence="6">
    <location>
        <begin position="25"/>
        <end position="331"/>
    </location>
</feature>
<feature type="transmembrane region" description="Helical" evidence="5">
    <location>
        <begin position="319"/>
        <end position="338"/>
    </location>
</feature>
<proteinExistence type="predicted"/>
<feature type="transmembrane region" description="Helical" evidence="5">
    <location>
        <begin position="232"/>
        <end position="251"/>
    </location>
</feature>
<evidence type="ECO:0000256" key="1">
    <source>
        <dbReference type="ARBA" id="ARBA00004141"/>
    </source>
</evidence>
<keyword evidence="2 5" id="KW-0812">Transmembrane</keyword>
<evidence type="ECO:0000259" key="6">
    <source>
        <dbReference type="Pfam" id="PF12698"/>
    </source>
</evidence>
<evidence type="ECO:0000313" key="8">
    <source>
        <dbReference type="Proteomes" id="UP000198304"/>
    </source>
</evidence>
<evidence type="ECO:0000256" key="3">
    <source>
        <dbReference type="ARBA" id="ARBA00022989"/>
    </source>
</evidence>
<comment type="subcellular location">
    <subcellularLocation>
        <location evidence="1">Membrane</location>
        <topology evidence="1">Multi-pass membrane protein</topology>
    </subcellularLocation>
</comment>
<dbReference type="Proteomes" id="UP000198304">
    <property type="component" value="Unassembled WGS sequence"/>
</dbReference>
<dbReference type="GO" id="GO:0016020">
    <property type="term" value="C:membrane"/>
    <property type="evidence" value="ECO:0007669"/>
    <property type="project" value="UniProtKB-SubCell"/>
</dbReference>
<dbReference type="Pfam" id="PF12698">
    <property type="entry name" value="ABC2_membrane_3"/>
    <property type="match status" value="1"/>
</dbReference>
<organism evidence="7 8">
    <name type="scientific">Anaerovirgula multivorans</name>
    <dbReference type="NCBI Taxonomy" id="312168"/>
    <lineage>
        <taxon>Bacteria</taxon>
        <taxon>Bacillati</taxon>
        <taxon>Bacillota</taxon>
        <taxon>Clostridia</taxon>
        <taxon>Peptostreptococcales</taxon>
        <taxon>Natronincolaceae</taxon>
        <taxon>Anaerovirgula</taxon>
    </lineage>
</organism>
<evidence type="ECO:0000256" key="2">
    <source>
        <dbReference type="ARBA" id="ARBA00022692"/>
    </source>
</evidence>
<dbReference type="RefSeq" id="WP_089284858.1">
    <property type="nucleotide sequence ID" value="NZ_FZOJ01000033.1"/>
</dbReference>
<name>A0A239J5C0_9FIRM</name>
<feature type="transmembrane region" description="Helical" evidence="5">
    <location>
        <begin position="263"/>
        <end position="283"/>
    </location>
</feature>
<keyword evidence="8" id="KW-1185">Reference proteome</keyword>
<feature type="transmembrane region" description="Helical" evidence="5">
    <location>
        <begin position="202"/>
        <end position="226"/>
    </location>
</feature>
<dbReference type="GO" id="GO:0140359">
    <property type="term" value="F:ABC-type transporter activity"/>
    <property type="evidence" value="ECO:0007669"/>
    <property type="project" value="InterPro"/>
</dbReference>
<sequence>MRRFWSLVKQDTKVMFRNKFHYAIIFLAIFFIILVRFLIPEEMKLTPSELVTDLTPTKFMEKVWRSHDVSDDQFFQTEEALREAMQKNKNSIGIIVKGSIEDPQFTIIQQGHEPESSINYLKTSIDWSLGEAGIIDWPKMHEIQFLREETEPIPLNKDMVPVFLVLEVVMLGFLLIAVMVFQEKREGIIRAYRIAPGGVHDYVLSKAITNVLLSIIYGLLVVIFTLGLRVDYLNLLGLIILMSSFATFLGLIVSVHFRSLSEFLFVAIVLMSLMGLPIGSYFFPTFSNMLVQMVPSYPVLFGVREVLFPTGRSGYLGSLYLSLLIANGIAYAVSYWACKRCLMREVV</sequence>
<evidence type="ECO:0000256" key="4">
    <source>
        <dbReference type="ARBA" id="ARBA00023136"/>
    </source>
</evidence>
<keyword evidence="3 5" id="KW-1133">Transmembrane helix</keyword>
<dbReference type="AlphaFoldDB" id="A0A239J5C0"/>
<evidence type="ECO:0000256" key="5">
    <source>
        <dbReference type="SAM" id="Phobius"/>
    </source>
</evidence>
<dbReference type="InterPro" id="IPR013525">
    <property type="entry name" value="ABC2_TM"/>
</dbReference>
<reference evidence="8" key="1">
    <citation type="submission" date="2017-06" db="EMBL/GenBank/DDBJ databases">
        <authorList>
            <person name="Varghese N."/>
            <person name="Submissions S."/>
        </authorList>
    </citation>
    <scope>NUCLEOTIDE SEQUENCE [LARGE SCALE GENOMIC DNA]</scope>
    <source>
        <strain evidence="8">SCA</strain>
    </source>
</reference>
<evidence type="ECO:0000313" key="7">
    <source>
        <dbReference type="EMBL" id="SNT00872.1"/>
    </source>
</evidence>
<accession>A0A239J5C0</accession>
<gene>
    <name evidence="7" type="ORF">SAMN05446037_103322</name>
</gene>
<protein>
    <submittedName>
        <fullName evidence="7">ABC-2 type transport system permease protein/fluoroquinolone transport system permease protein</fullName>
    </submittedName>
</protein>
<dbReference type="OrthoDB" id="1710957at2"/>
<feature type="transmembrane region" description="Helical" evidence="5">
    <location>
        <begin position="159"/>
        <end position="181"/>
    </location>
</feature>